<reference evidence="1 2" key="1">
    <citation type="submission" date="2019-03" db="EMBL/GenBank/DDBJ databases">
        <title>Single cell metagenomics reveals metabolic interactions within the superorganism composed of flagellate Streblomastix strix and complex community of Bacteroidetes bacteria on its surface.</title>
        <authorList>
            <person name="Treitli S.C."/>
            <person name="Kolisko M."/>
            <person name="Husnik F."/>
            <person name="Keeling P."/>
            <person name="Hampl V."/>
        </authorList>
    </citation>
    <scope>NUCLEOTIDE SEQUENCE [LARGE SCALE GENOMIC DNA]</scope>
    <source>
        <strain evidence="1">ST1C</strain>
    </source>
</reference>
<dbReference type="AlphaFoldDB" id="A0A5J4VXA2"/>
<dbReference type="Proteomes" id="UP000324800">
    <property type="component" value="Unassembled WGS sequence"/>
</dbReference>
<protein>
    <submittedName>
        <fullName evidence="1">Uncharacterized protein</fullName>
    </submittedName>
</protein>
<comment type="caution">
    <text evidence="1">The sequence shown here is derived from an EMBL/GenBank/DDBJ whole genome shotgun (WGS) entry which is preliminary data.</text>
</comment>
<accession>A0A5J4VXA2</accession>
<dbReference type="EMBL" id="SNRW01004575">
    <property type="protein sequence ID" value="KAA6386963.1"/>
    <property type="molecule type" value="Genomic_DNA"/>
</dbReference>
<sequence>MLTKFQRKQTDENLNIDEQKAAYIREKCFDILTDAILSCEISIWKRVLFKYQYAKAIIEATALGGGSCEQNGMIRNRANSLMELFLFNNQCQRDDSEEMEQLGIQMSEAIEEEGGSEEISNGNWHYFSFDIRY</sequence>
<evidence type="ECO:0000313" key="1">
    <source>
        <dbReference type="EMBL" id="KAA6386963.1"/>
    </source>
</evidence>
<proteinExistence type="predicted"/>
<organism evidence="1 2">
    <name type="scientific">Streblomastix strix</name>
    <dbReference type="NCBI Taxonomy" id="222440"/>
    <lineage>
        <taxon>Eukaryota</taxon>
        <taxon>Metamonada</taxon>
        <taxon>Preaxostyla</taxon>
        <taxon>Oxymonadida</taxon>
        <taxon>Streblomastigidae</taxon>
        <taxon>Streblomastix</taxon>
    </lineage>
</organism>
<gene>
    <name evidence="1" type="ORF">EZS28_017509</name>
</gene>
<evidence type="ECO:0000313" key="2">
    <source>
        <dbReference type="Proteomes" id="UP000324800"/>
    </source>
</evidence>
<name>A0A5J4VXA2_9EUKA</name>